<dbReference type="GO" id="GO:0016020">
    <property type="term" value="C:membrane"/>
    <property type="evidence" value="ECO:0007669"/>
    <property type="project" value="UniProtKB-SubCell"/>
</dbReference>
<feature type="transmembrane region" description="Helical" evidence="5">
    <location>
        <begin position="360"/>
        <end position="380"/>
    </location>
</feature>
<dbReference type="Gene3D" id="1.20.1250.20">
    <property type="entry name" value="MFS general substrate transporter like domains"/>
    <property type="match status" value="1"/>
</dbReference>
<protein>
    <submittedName>
        <fullName evidence="6">Uncharacterized protein</fullName>
    </submittedName>
</protein>
<dbReference type="EMBL" id="JARGEI010000012">
    <property type="protein sequence ID" value="KAJ8722643.1"/>
    <property type="molecule type" value="Genomic_DNA"/>
</dbReference>
<dbReference type="AlphaFoldDB" id="A0AAD7YP84"/>
<comment type="subcellular location">
    <subcellularLocation>
        <location evidence="1">Membrane</location>
        <topology evidence="1">Multi-pass membrane protein</topology>
    </subcellularLocation>
</comment>
<feature type="transmembrane region" description="Helical" evidence="5">
    <location>
        <begin position="427"/>
        <end position="445"/>
    </location>
</feature>
<evidence type="ECO:0000256" key="3">
    <source>
        <dbReference type="ARBA" id="ARBA00022989"/>
    </source>
</evidence>
<feature type="transmembrane region" description="Helical" evidence="5">
    <location>
        <begin position="184"/>
        <end position="203"/>
    </location>
</feature>
<evidence type="ECO:0000313" key="7">
    <source>
        <dbReference type="Proteomes" id="UP001231518"/>
    </source>
</evidence>
<organism evidence="6 7">
    <name type="scientific">Mythimna separata</name>
    <name type="common">Oriental armyworm</name>
    <name type="synonym">Pseudaletia separata</name>
    <dbReference type="NCBI Taxonomy" id="271217"/>
    <lineage>
        <taxon>Eukaryota</taxon>
        <taxon>Metazoa</taxon>
        <taxon>Ecdysozoa</taxon>
        <taxon>Arthropoda</taxon>
        <taxon>Hexapoda</taxon>
        <taxon>Insecta</taxon>
        <taxon>Pterygota</taxon>
        <taxon>Neoptera</taxon>
        <taxon>Endopterygota</taxon>
        <taxon>Lepidoptera</taxon>
        <taxon>Glossata</taxon>
        <taxon>Ditrysia</taxon>
        <taxon>Noctuoidea</taxon>
        <taxon>Noctuidae</taxon>
        <taxon>Noctuinae</taxon>
        <taxon>Hadenini</taxon>
        <taxon>Mythimna</taxon>
    </lineage>
</organism>
<keyword evidence="4 5" id="KW-0472">Membrane</keyword>
<dbReference type="GO" id="GO:0022857">
    <property type="term" value="F:transmembrane transporter activity"/>
    <property type="evidence" value="ECO:0007669"/>
    <property type="project" value="InterPro"/>
</dbReference>
<gene>
    <name evidence="6" type="ORF">PYW07_003823</name>
</gene>
<dbReference type="InterPro" id="IPR036259">
    <property type="entry name" value="MFS_trans_sf"/>
</dbReference>
<keyword evidence="3 5" id="KW-1133">Transmembrane helix</keyword>
<evidence type="ECO:0000256" key="4">
    <source>
        <dbReference type="ARBA" id="ARBA00023136"/>
    </source>
</evidence>
<feature type="transmembrane region" description="Helical" evidence="5">
    <location>
        <begin position="157"/>
        <end position="178"/>
    </location>
</feature>
<dbReference type="Proteomes" id="UP001231518">
    <property type="component" value="Chromosome 15"/>
</dbReference>
<keyword evidence="7" id="KW-1185">Reference proteome</keyword>
<proteinExistence type="predicted"/>
<feature type="transmembrane region" description="Helical" evidence="5">
    <location>
        <begin position="329"/>
        <end position="348"/>
    </location>
</feature>
<evidence type="ECO:0000256" key="2">
    <source>
        <dbReference type="ARBA" id="ARBA00022692"/>
    </source>
</evidence>
<accession>A0AAD7YP84</accession>
<feature type="transmembrane region" description="Helical" evidence="5">
    <location>
        <begin position="124"/>
        <end position="145"/>
    </location>
</feature>
<name>A0AAD7YP84_MYTSE</name>
<dbReference type="Pfam" id="PF00083">
    <property type="entry name" value="Sugar_tr"/>
    <property type="match status" value="2"/>
</dbReference>
<evidence type="ECO:0000313" key="6">
    <source>
        <dbReference type="EMBL" id="KAJ8722643.1"/>
    </source>
</evidence>
<evidence type="ECO:0000256" key="5">
    <source>
        <dbReference type="SAM" id="Phobius"/>
    </source>
</evidence>
<sequence length="491" mass="55703">MAFNNIILALTITQHNCKLPEKPANLSEYLWKLKYIPVVEDATGDNRTKFSACLIYTANNETEACSIYDYDKTWYETTVPSDNNWVCDNELNVVNIFSYSKIGETVGSFIFGWFGDVYGRKPTIIISLAMLIIGRLISGTATISMEISSPKRRASVATLRLVFTSIGLCLTPLFYWWLRNWKPYMIITTATLIPCLLFSWNIIESPRWLWVNREYKKCIQKLKLIAKVNNRNLSSTIENEILTSEQDVLADSVKVLGPLALFSGWRLAINTTLQLLLWVCVTLNYTAVLLSSAEKSYGNPFLDFAGQSLAEIPGYFVASWLADRIGRRYTGMISTTITTFIWIIYVFRDFNGTEWLQSQWLGTSLVIINRLTITVSYYIIDLLNFELYPTCLRQTGMALGNVVSGGAGSLAPYVLHLGRRFDVRYSSAILIATTILCGVLTSFFLPETLNVKLPETLEDAQRFGRRDRTYYMSVNVKDETVDSNLPACNRD</sequence>
<dbReference type="SUPFAM" id="SSF103473">
    <property type="entry name" value="MFS general substrate transporter"/>
    <property type="match status" value="1"/>
</dbReference>
<feature type="transmembrane region" description="Helical" evidence="5">
    <location>
        <begin position="275"/>
        <end position="293"/>
    </location>
</feature>
<dbReference type="PANTHER" id="PTHR24064">
    <property type="entry name" value="SOLUTE CARRIER FAMILY 22 MEMBER"/>
    <property type="match status" value="1"/>
</dbReference>
<keyword evidence="2 5" id="KW-0812">Transmembrane</keyword>
<feature type="transmembrane region" description="Helical" evidence="5">
    <location>
        <begin position="392"/>
        <end position="415"/>
    </location>
</feature>
<reference evidence="6" key="1">
    <citation type="submission" date="2023-03" db="EMBL/GenBank/DDBJ databases">
        <title>Chromosome-level genomes of two armyworms, Mythimna separata and Mythimna loreyi, provide insights into the biosynthesis and reception of sex pheromones.</title>
        <authorList>
            <person name="Zhao H."/>
        </authorList>
    </citation>
    <scope>NUCLEOTIDE SEQUENCE</scope>
    <source>
        <strain evidence="6">BeijingLab</strain>
        <tissue evidence="6">Pupa</tissue>
    </source>
</reference>
<dbReference type="InterPro" id="IPR005828">
    <property type="entry name" value="MFS_sugar_transport-like"/>
</dbReference>
<comment type="caution">
    <text evidence="6">The sequence shown here is derived from an EMBL/GenBank/DDBJ whole genome shotgun (WGS) entry which is preliminary data.</text>
</comment>
<evidence type="ECO:0000256" key="1">
    <source>
        <dbReference type="ARBA" id="ARBA00004141"/>
    </source>
</evidence>